<protein>
    <submittedName>
        <fullName evidence="1">Uncharacterized protein</fullName>
    </submittedName>
</protein>
<evidence type="ECO:0000313" key="1">
    <source>
        <dbReference type="EMBL" id="SHM75084.1"/>
    </source>
</evidence>
<dbReference type="EMBL" id="FRAV01000093">
    <property type="protein sequence ID" value="SHM75084.1"/>
    <property type="molecule type" value="Genomic_DNA"/>
</dbReference>
<gene>
    <name evidence="1" type="ORF">SAMN05444267_10931</name>
</gene>
<dbReference type="OrthoDB" id="1275267at2"/>
<dbReference type="RefSeq" id="WP_073298097.1">
    <property type="nucleotide sequence ID" value="NZ_FRAV01000093.1"/>
</dbReference>
<name>A0A1M7LAV8_9FLAO</name>
<organism evidence="1 2">
    <name type="scientific">Chryseobacterium polytrichastri</name>
    <dbReference type="NCBI Taxonomy" id="1302687"/>
    <lineage>
        <taxon>Bacteria</taxon>
        <taxon>Pseudomonadati</taxon>
        <taxon>Bacteroidota</taxon>
        <taxon>Flavobacteriia</taxon>
        <taxon>Flavobacteriales</taxon>
        <taxon>Weeksellaceae</taxon>
        <taxon>Chryseobacterium group</taxon>
        <taxon>Chryseobacterium</taxon>
    </lineage>
</organism>
<evidence type="ECO:0000313" key="2">
    <source>
        <dbReference type="Proteomes" id="UP000184364"/>
    </source>
</evidence>
<accession>A0A1M7LAV8</accession>
<dbReference type="AlphaFoldDB" id="A0A1M7LAV8"/>
<sequence>MATSLSCSAFAQVGINTTTPGTTLDVNGAITNRETTVAVASNSATIPTNVSQVRLKGAATAVIAITGSNPPNSRQRLIIYNNTTGGFGAVLKWGYCSKWRSC</sequence>
<reference evidence="2" key="1">
    <citation type="submission" date="2016-11" db="EMBL/GenBank/DDBJ databases">
        <authorList>
            <person name="Varghese N."/>
            <person name="Submissions S."/>
        </authorList>
    </citation>
    <scope>NUCLEOTIDE SEQUENCE [LARGE SCALE GENOMIC DNA]</scope>
    <source>
        <strain evidence="2">DSM 26899</strain>
    </source>
</reference>
<keyword evidence="2" id="KW-1185">Reference proteome</keyword>
<dbReference type="STRING" id="1302687.SAMN05444267_10931"/>
<proteinExistence type="predicted"/>
<dbReference type="Proteomes" id="UP000184364">
    <property type="component" value="Unassembled WGS sequence"/>
</dbReference>